<accession>A0A0B3SJD6</accession>
<evidence type="ECO:0000256" key="1">
    <source>
        <dbReference type="ARBA" id="ARBA00001974"/>
    </source>
</evidence>
<dbReference type="InterPro" id="IPR036250">
    <property type="entry name" value="AcylCo_DH-like_C"/>
</dbReference>
<comment type="cofactor">
    <cofactor evidence="1 5">
        <name>FAD</name>
        <dbReference type="ChEBI" id="CHEBI:57692"/>
    </cofactor>
</comment>
<dbReference type="Gene3D" id="2.40.110.10">
    <property type="entry name" value="Butyryl-CoA Dehydrogenase, subunit A, domain 2"/>
    <property type="match status" value="1"/>
</dbReference>
<comment type="caution">
    <text evidence="9">The sequence shown here is derived from an EMBL/GenBank/DDBJ whole genome shotgun (WGS) entry which is preliminary data.</text>
</comment>
<dbReference type="PANTHER" id="PTHR42803">
    <property type="entry name" value="ACYL-COA DEHYDROGENASE"/>
    <property type="match status" value="1"/>
</dbReference>
<dbReference type="STRING" id="561184.SAMN05216376_11952"/>
<protein>
    <submittedName>
        <fullName evidence="9">Acyl-CoA dehydrogenase</fullName>
    </submittedName>
</protein>
<dbReference type="Pfam" id="PF02770">
    <property type="entry name" value="Acyl-CoA_dh_M"/>
    <property type="match status" value="1"/>
</dbReference>
<dbReference type="GO" id="GO:0050660">
    <property type="term" value="F:flavin adenine dinucleotide binding"/>
    <property type="evidence" value="ECO:0007669"/>
    <property type="project" value="InterPro"/>
</dbReference>
<evidence type="ECO:0000313" key="9">
    <source>
        <dbReference type="EMBL" id="KHQ50674.1"/>
    </source>
</evidence>
<gene>
    <name evidence="9" type="ORF">OA50_04743</name>
</gene>
<name>A0A0B3SJD6_9RHOB</name>
<dbReference type="InterPro" id="IPR046373">
    <property type="entry name" value="Acyl-CoA_Oxase/DH_mid-dom_sf"/>
</dbReference>
<evidence type="ECO:0000256" key="4">
    <source>
        <dbReference type="ARBA" id="ARBA00022827"/>
    </source>
</evidence>
<evidence type="ECO:0000256" key="3">
    <source>
        <dbReference type="ARBA" id="ARBA00022630"/>
    </source>
</evidence>
<dbReference type="InterPro" id="IPR052166">
    <property type="entry name" value="Diverse_Acyl-CoA_DH"/>
</dbReference>
<dbReference type="InterPro" id="IPR009075">
    <property type="entry name" value="AcylCo_DH/oxidase_C"/>
</dbReference>
<dbReference type="PANTHER" id="PTHR42803:SF1">
    <property type="entry name" value="BROAD-SPECIFICITY LINEAR ACYL-COA DEHYDROGENASE FADE5"/>
    <property type="match status" value="1"/>
</dbReference>
<dbReference type="InterPro" id="IPR006089">
    <property type="entry name" value="Acyl-CoA_DH_CS"/>
</dbReference>
<feature type="domain" description="Acyl-CoA oxidase/dehydrogenase middle" evidence="7">
    <location>
        <begin position="153"/>
        <end position="256"/>
    </location>
</feature>
<dbReference type="Gene3D" id="1.20.140.10">
    <property type="entry name" value="Butyryl-CoA Dehydrogenase, subunit A, domain 3"/>
    <property type="match status" value="1"/>
</dbReference>
<dbReference type="Gene3D" id="1.10.540.10">
    <property type="entry name" value="Acyl-CoA dehydrogenase/oxidase, N-terminal domain"/>
    <property type="match status" value="1"/>
</dbReference>
<dbReference type="PROSITE" id="PS00073">
    <property type="entry name" value="ACYL_COA_DH_2"/>
    <property type="match status" value="1"/>
</dbReference>
<dbReference type="SUPFAM" id="SSF56645">
    <property type="entry name" value="Acyl-CoA dehydrogenase NM domain-like"/>
    <property type="match status" value="1"/>
</dbReference>
<dbReference type="RefSeq" id="WP_043145717.1">
    <property type="nucleotide sequence ID" value="NZ_JSUQ01000023.1"/>
</dbReference>
<keyword evidence="5" id="KW-0560">Oxidoreductase</keyword>
<feature type="domain" description="Acyl-CoA dehydrogenase/oxidase C-terminal" evidence="6">
    <location>
        <begin position="266"/>
        <end position="423"/>
    </location>
</feature>
<reference evidence="9 10" key="1">
    <citation type="submission" date="2014-10" db="EMBL/GenBank/DDBJ databases">
        <title>Genome sequence of Ponticoccus sp. strain UMTAT08 isolated from clonal culture of toxic dinoflagellate Alexandrium tamiyavanichii.</title>
        <authorList>
            <person name="Gan H.Y."/>
            <person name="Muhd D.-D."/>
            <person name="Mohd Noor M.E."/>
            <person name="Yeong Y.S."/>
            <person name="Usup G."/>
        </authorList>
    </citation>
    <scope>NUCLEOTIDE SEQUENCE [LARGE SCALE GENOMIC DNA]</scope>
    <source>
        <strain evidence="9 10">UMTAT08</strain>
    </source>
</reference>
<evidence type="ECO:0000259" key="6">
    <source>
        <dbReference type="Pfam" id="PF00441"/>
    </source>
</evidence>
<dbReference type="InterPro" id="IPR037069">
    <property type="entry name" value="AcylCoA_DH/ox_N_sf"/>
</dbReference>
<keyword evidence="4 5" id="KW-0274">FAD</keyword>
<sequence>MTPELLAQILARTPGWAEQAAPAGLDDTAVAQILGETFKLAEETLAPLASTADEAGCRVEGGRVRTPEGYGAAYRALGEGGWLAADLPEDLGGMGLPLALHVAAALPMEGAALPFMMLPGSSRAAAFCLAANAPDLAAEWCPKLAEGTWAATICISEPDAGSDVGRIRTRAEEDGNGWRISGTKCWISFGDQDMTDRIGHLLLARTGAPEAGTRGLSLFLVPNVTDAGASNGIHVERIEEKLGLHGSPTCVLRFDGAEGVMIGAPGRGLPALFHMIERMRLQVGTQGAGVAATCAHLARSYAEDRRQGGAPSAPPVALTAHADIQRMLLTLDARAMLLAALVLETATVLDMAKEGDESAAALAPFLLPLAKTFGGEMGQESASDTIQVLGGAGYTREWPAERYFRDVRITTIYEGTTGMQAQDLVLRRLLKDDAALTAFLDRAKTAPGSADLTGRFAALVTRLREAAPEARLYAADAVLRAAWVAQSAVLAERLKGISTESDRALDLWLAQGSARMAMAESGVDWALTQSA</sequence>
<dbReference type="GO" id="GO:0003995">
    <property type="term" value="F:acyl-CoA dehydrogenase activity"/>
    <property type="evidence" value="ECO:0007669"/>
    <property type="project" value="InterPro"/>
</dbReference>
<evidence type="ECO:0000256" key="2">
    <source>
        <dbReference type="ARBA" id="ARBA00009347"/>
    </source>
</evidence>
<dbReference type="InterPro" id="IPR006091">
    <property type="entry name" value="Acyl-CoA_Oxase/DH_mid-dom"/>
</dbReference>
<dbReference type="InterPro" id="IPR009100">
    <property type="entry name" value="AcylCoA_DH/oxidase_NM_dom_sf"/>
</dbReference>
<keyword evidence="10" id="KW-1185">Reference proteome</keyword>
<dbReference type="AlphaFoldDB" id="A0A0B3SJD6"/>
<dbReference type="Proteomes" id="UP000030960">
    <property type="component" value="Unassembled WGS sequence"/>
</dbReference>
<dbReference type="Pfam" id="PF02771">
    <property type="entry name" value="Acyl-CoA_dh_N"/>
    <property type="match status" value="1"/>
</dbReference>
<dbReference type="SUPFAM" id="SSF47203">
    <property type="entry name" value="Acyl-CoA dehydrogenase C-terminal domain-like"/>
    <property type="match status" value="1"/>
</dbReference>
<evidence type="ECO:0000313" key="10">
    <source>
        <dbReference type="Proteomes" id="UP000030960"/>
    </source>
</evidence>
<feature type="domain" description="Acyl-CoA dehydrogenase/oxidase N-terminal" evidence="8">
    <location>
        <begin position="38"/>
        <end position="147"/>
    </location>
</feature>
<dbReference type="EMBL" id="JSUQ01000023">
    <property type="protein sequence ID" value="KHQ50674.1"/>
    <property type="molecule type" value="Genomic_DNA"/>
</dbReference>
<evidence type="ECO:0000256" key="5">
    <source>
        <dbReference type="RuleBase" id="RU362125"/>
    </source>
</evidence>
<organism evidence="9 10">
    <name type="scientific">Mameliella alba</name>
    <dbReference type="NCBI Taxonomy" id="561184"/>
    <lineage>
        <taxon>Bacteria</taxon>
        <taxon>Pseudomonadati</taxon>
        <taxon>Pseudomonadota</taxon>
        <taxon>Alphaproteobacteria</taxon>
        <taxon>Rhodobacterales</taxon>
        <taxon>Roseobacteraceae</taxon>
        <taxon>Mameliella</taxon>
    </lineage>
</organism>
<dbReference type="Pfam" id="PF00441">
    <property type="entry name" value="Acyl-CoA_dh_1"/>
    <property type="match status" value="1"/>
</dbReference>
<dbReference type="PATRIC" id="fig|1515334.3.peg.4772"/>
<evidence type="ECO:0000259" key="8">
    <source>
        <dbReference type="Pfam" id="PF02771"/>
    </source>
</evidence>
<evidence type="ECO:0000259" key="7">
    <source>
        <dbReference type="Pfam" id="PF02770"/>
    </source>
</evidence>
<dbReference type="InterPro" id="IPR013786">
    <property type="entry name" value="AcylCoA_DH/ox_N"/>
</dbReference>
<keyword evidence="3 5" id="KW-0285">Flavoprotein</keyword>
<comment type="similarity">
    <text evidence="2 5">Belongs to the acyl-CoA dehydrogenase family.</text>
</comment>
<proteinExistence type="inferred from homology"/>
<dbReference type="OrthoDB" id="7801364at2"/>